<gene>
    <name evidence="3" type="ORF">FQA47_019204</name>
</gene>
<evidence type="ECO:0000313" key="3">
    <source>
        <dbReference type="EMBL" id="KAF6724976.1"/>
    </source>
</evidence>
<dbReference type="InterPro" id="IPR001849">
    <property type="entry name" value="PH_domain"/>
</dbReference>
<dbReference type="Proteomes" id="UP000646548">
    <property type="component" value="Unassembled WGS sequence"/>
</dbReference>
<dbReference type="SUPFAM" id="SSF50729">
    <property type="entry name" value="PH domain-like"/>
    <property type="match status" value="1"/>
</dbReference>
<evidence type="ECO:0000256" key="1">
    <source>
        <dbReference type="SAM" id="MobiDB-lite"/>
    </source>
</evidence>
<evidence type="ECO:0000259" key="2">
    <source>
        <dbReference type="PROSITE" id="PS50003"/>
    </source>
</evidence>
<comment type="caution">
    <text evidence="3">The sequence shown here is derived from an EMBL/GenBank/DDBJ whole genome shotgun (WGS) entry which is preliminary data.</text>
</comment>
<dbReference type="Gene3D" id="2.30.29.30">
    <property type="entry name" value="Pleckstrin-homology domain (PH domain)/Phosphotyrosine-binding domain (PTB)"/>
    <property type="match status" value="1"/>
</dbReference>
<proteinExistence type="predicted"/>
<feature type="region of interest" description="Disordered" evidence="1">
    <location>
        <begin position="190"/>
        <end position="211"/>
    </location>
</feature>
<evidence type="ECO:0000313" key="4">
    <source>
        <dbReference type="Proteomes" id="UP000646548"/>
    </source>
</evidence>
<protein>
    <submittedName>
        <fullName evidence="3">Pleckstrin homology domain-containing family S member 1</fullName>
    </submittedName>
</protein>
<dbReference type="AlphaFoldDB" id="A0A834CE10"/>
<feature type="compositionally biased region" description="Low complexity" evidence="1">
    <location>
        <begin position="253"/>
        <end position="267"/>
    </location>
</feature>
<name>A0A834CE10_ORYME</name>
<organism evidence="3 4">
    <name type="scientific">Oryzias melastigma</name>
    <name type="common">Marine medaka</name>
    <dbReference type="NCBI Taxonomy" id="30732"/>
    <lineage>
        <taxon>Eukaryota</taxon>
        <taxon>Metazoa</taxon>
        <taxon>Chordata</taxon>
        <taxon>Craniata</taxon>
        <taxon>Vertebrata</taxon>
        <taxon>Euteleostomi</taxon>
        <taxon>Actinopterygii</taxon>
        <taxon>Neopterygii</taxon>
        <taxon>Teleostei</taxon>
        <taxon>Neoteleostei</taxon>
        <taxon>Acanthomorphata</taxon>
        <taxon>Ovalentaria</taxon>
        <taxon>Atherinomorphae</taxon>
        <taxon>Beloniformes</taxon>
        <taxon>Adrianichthyidae</taxon>
        <taxon>Oryziinae</taxon>
        <taxon>Oryzias</taxon>
    </lineage>
</organism>
<dbReference type="SMART" id="SM00233">
    <property type="entry name" value="PH"/>
    <property type="match status" value="1"/>
</dbReference>
<dbReference type="EMBL" id="WKFB01000380">
    <property type="protein sequence ID" value="KAF6724976.1"/>
    <property type="molecule type" value="Genomic_DNA"/>
</dbReference>
<feature type="domain" description="PH" evidence="2">
    <location>
        <begin position="29"/>
        <end position="147"/>
    </location>
</feature>
<reference evidence="3" key="1">
    <citation type="journal article" name="BMC Genomics">
        <title>Long-read sequencing and de novo genome assembly of marine medaka (Oryzias melastigma).</title>
        <authorList>
            <person name="Liang P."/>
            <person name="Saqib H.S.A."/>
            <person name="Ni X."/>
            <person name="Shen Y."/>
        </authorList>
    </citation>
    <scope>NUCLEOTIDE SEQUENCE</scope>
    <source>
        <strain evidence="3">Bigg-433</strain>
    </source>
</reference>
<dbReference type="PROSITE" id="PS50003">
    <property type="entry name" value="PH_DOMAIN"/>
    <property type="match status" value="1"/>
</dbReference>
<dbReference type="PANTHER" id="PTHR47014">
    <property type="entry name" value="PLECKSTRIN HOMOLOGY DOMAIN-CONTAINING FAMILY S MEMBER 1"/>
    <property type="match status" value="1"/>
</dbReference>
<dbReference type="InterPro" id="IPR011993">
    <property type="entry name" value="PH-like_dom_sf"/>
</dbReference>
<feature type="region of interest" description="Disordered" evidence="1">
    <location>
        <begin position="253"/>
        <end position="277"/>
    </location>
</feature>
<sequence>MTFFNNKVWYHYVKELKGPQDSRTLSDVSEIKSGYLFKSPPQKILLVEKSWKKRFFVLFKISEDHHKLLYFSSEDRKESLGDINLPRVSMLHRNPQHQPRWDWVQKTFKCSPSCALYIKDDNREYFLIGETSEEMDGWFNVLFDALKHRPFKFLSPTEISNGEQKIEEISTPIPKRKSPSLPQKVISSPLMKKKIPSPPPMPVTKPRSLSVPDVPSNLIRVEMDQRPVSYPYRPNQSVDPSICSLTIMEENKANNNESSESLYESMEGLNLEEKRTM</sequence>
<dbReference type="Pfam" id="PF00169">
    <property type="entry name" value="PH"/>
    <property type="match status" value="1"/>
</dbReference>
<dbReference type="PANTHER" id="PTHR47014:SF1">
    <property type="entry name" value="PLECKSTRIN HOMOLOGY DOMAIN-CONTAINING FAMILY S MEMBER 1"/>
    <property type="match status" value="1"/>
</dbReference>
<dbReference type="InterPro" id="IPR042986">
    <property type="entry name" value="PLEKHS1"/>
</dbReference>
<accession>A0A834CE10</accession>